<dbReference type="GO" id="GO:0000166">
    <property type="term" value="F:nucleotide binding"/>
    <property type="evidence" value="ECO:0007669"/>
    <property type="project" value="InterPro"/>
</dbReference>
<evidence type="ECO:0000256" key="1">
    <source>
        <dbReference type="ARBA" id="ARBA00023002"/>
    </source>
</evidence>
<name>A0A6M0Q8N4_9BACI</name>
<evidence type="ECO:0000313" key="3">
    <source>
        <dbReference type="EMBL" id="NEY72731.1"/>
    </source>
</evidence>
<accession>A0A6M0Q8N4</accession>
<comment type="caution">
    <text evidence="3">The sequence shown here is derived from an EMBL/GenBank/DDBJ whole genome shotgun (WGS) entry which is preliminary data.</text>
</comment>
<feature type="domain" description="Gfo/Idh/MocA-like oxidoreductase N-terminal" evidence="2">
    <location>
        <begin position="5"/>
        <end position="103"/>
    </location>
</feature>
<organism evidence="3 4">
    <name type="scientific">Bacillus mesophilus</name>
    <dbReference type="NCBI Taxonomy" id="1808955"/>
    <lineage>
        <taxon>Bacteria</taxon>
        <taxon>Bacillati</taxon>
        <taxon>Bacillota</taxon>
        <taxon>Bacilli</taxon>
        <taxon>Bacillales</taxon>
        <taxon>Bacillaceae</taxon>
        <taxon>Bacillus</taxon>
    </lineage>
</organism>
<gene>
    <name evidence="3" type="ORF">G4D63_13420</name>
</gene>
<dbReference type="InterPro" id="IPR000683">
    <property type="entry name" value="Gfo/Idh/MocA-like_OxRdtase_N"/>
</dbReference>
<reference evidence="3 4" key="1">
    <citation type="submission" date="2020-02" db="EMBL/GenBank/DDBJ databases">
        <title>Bacillus aquiflavi sp. nov., isolated from yellow water of strong flavor Chinese baijiu in Yibin region of China.</title>
        <authorList>
            <person name="Xie J."/>
        </authorList>
    </citation>
    <scope>NUCLEOTIDE SEQUENCE [LARGE SCALE GENOMIC DNA]</scope>
    <source>
        <strain evidence="3 4">SA4</strain>
    </source>
</reference>
<keyword evidence="1" id="KW-0560">Oxidoreductase</keyword>
<dbReference type="Gene3D" id="3.30.360.10">
    <property type="entry name" value="Dihydrodipicolinate Reductase, domain 2"/>
    <property type="match status" value="1"/>
</dbReference>
<dbReference type="GO" id="GO:0016491">
    <property type="term" value="F:oxidoreductase activity"/>
    <property type="evidence" value="ECO:0007669"/>
    <property type="project" value="UniProtKB-KW"/>
</dbReference>
<dbReference type="EMBL" id="JAAIWM010000004">
    <property type="protein sequence ID" value="NEY72731.1"/>
    <property type="molecule type" value="Genomic_DNA"/>
</dbReference>
<dbReference type="Gene3D" id="3.40.50.720">
    <property type="entry name" value="NAD(P)-binding Rossmann-like Domain"/>
    <property type="match status" value="1"/>
</dbReference>
<dbReference type="AlphaFoldDB" id="A0A6M0Q8N4"/>
<dbReference type="Pfam" id="PF01408">
    <property type="entry name" value="GFO_IDH_MocA"/>
    <property type="match status" value="1"/>
</dbReference>
<proteinExistence type="predicted"/>
<dbReference type="PANTHER" id="PTHR43818">
    <property type="entry name" value="BCDNA.GH03377"/>
    <property type="match status" value="1"/>
</dbReference>
<dbReference type="PANTHER" id="PTHR43818:SF11">
    <property type="entry name" value="BCDNA.GH03377"/>
    <property type="match status" value="1"/>
</dbReference>
<sequence length="153" mass="17670">MVKVFSEHPSVELVAVCDTNQEKVKEAAEHYKIKGYSNHKSMLEQQVDLDMVYVAVPPKWHHDIVVDAIRANKHILCEKPLANSIEEAANMLQLAKKANIIHAINFPINYLSNTRKFGELLESGYIGHLRRIELNMKFPKWPRPWQENDLINS</sequence>
<dbReference type="RefSeq" id="WP_163180181.1">
    <property type="nucleotide sequence ID" value="NZ_JAAIWM010000004.1"/>
</dbReference>
<protein>
    <submittedName>
        <fullName evidence="3">Gfo/Idh/MocA family oxidoreductase</fullName>
    </submittedName>
</protein>
<dbReference type="SUPFAM" id="SSF51735">
    <property type="entry name" value="NAD(P)-binding Rossmann-fold domains"/>
    <property type="match status" value="1"/>
</dbReference>
<dbReference type="InterPro" id="IPR036291">
    <property type="entry name" value="NAD(P)-bd_dom_sf"/>
</dbReference>
<keyword evidence="4" id="KW-1185">Reference proteome</keyword>
<evidence type="ECO:0000313" key="4">
    <source>
        <dbReference type="Proteomes" id="UP000481043"/>
    </source>
</evidence>
<dbReference type="InterPro" id="IPR050463">
    <property type="entry name" value="Gfo/Idh/MocA_oxidrdct_glycsds"/>
</dbReference>
<dbReference type="Proteomes" id="UP000481043">
    <property type="component" value="Unassembled WGS sequence"/>
</dbReference>
<evidence type="ECO:0000259" key="2">
    <source>
        <dbReference type="Pfam" id="PF01408"/>
    </source>
</evidence>